<reference evidence="3" key="1">
    <citation type="submission" date="2025-08" db="UniProtKB">
        <authorList>
            <consortium name="RefSeq"/>
        </authorList>
    </citation>
    <scope>IDENTIFICATION</scope>
</reference>
<keyword evidence="2" id="KW-1185">Reference proteome</keyword>
<sequence length="186" mass="19186">MTAEPVERRVAAGEGGATRGKIRGPGASGSDREGPPGSRAVTRGKSPQQRERLGSCSRSRGRARALPPAAGRILMTPSAHAALTSGRELRQNRPREASVSGPPWPGAEGGPCGLRPWPSPLTRSDPSPGPGVTWSDPQDKPSYHDREHFPPLQPRGSLRAPRGGADSPGSSAAAVGGGDSDVRSSV</sequence>
<evidence type="ECO:0000313" key="2">
    <source>
        <dbReference type="Proteomes" id="UP000694923"/>
    </source>
</evidence>
<feature type="compositionally biased region" description="Low complexity" evidence="1">
    <location>
        <begin position="160"/>
        <end position="174"/>
    </location>
</feature>
<dbReference type="GeneID" id="103606976"/>
<feature type="compositionally biased region" description="Low complexity" evidence="1">
    <location>
        <begin position="54"/>
        <end position="72"/>
    </location>
</feature>
<protein>
    <submittedName>
        <fullName evidence="3">Myosin IC heavy chain-like</fullName>
    </submittedName>
</protein>
<name>A0ABM0SA66_GALVR</name>
<gene>
    <name evidence="3" type="primary">LOC103606976</name>
</gene>
<dbReference type="Proteomes" id="UP000694923">
    <property type="component" value="Unplaced"/>
</dbReference>
<organism evidence="2 3">
    <name type="scientific">Galeopterus variegatus</name>
    <name type="common">Malayan flying lemur</name>
    <name type="synonym">Cynocephalus variegatus</name>
    <dbReference type="NCBI Taxonomy" id="482537"/>
    <lineage>
        <taxon>Eukaryota</taxon>
        <taxon>Metazoa</taxon>
        <taxon>Chordata</taxon>
        <taxon>Craniata</taxon>
        <taxon>Vertebrata</taxon>
        <taxon>Euteleostomi</taxon>
        <taxon>Mammalia</taxon>
        <taxon>Eutheria</taxon>
        <taxon>Euarchontoglires</taxon>
        <taxon>Dermoptera</taxon>
        <taxon>Cynocephalidae</taxon>
        <taxon>Galeopterus</taxon>
    </lineage>
</organism>
<feature type="compositionally biased region" description="Basic and acidic residues" evidence="1">
    <location>
        <begin position="137"/>
        <end position="149"/>
    </location>
</feature>
<feature type="compositionally biased region" description="Basic and acidic residues" evidence="1">
    <location>
        <begin position="87"/>
        <end position="96"/>
    </location>
</feature>
<accession>A0ABM0SA66</accession>
<evidence type="ECO:0000256" key="1">
    <source>
        <dbReference type="SAM" id="MobiDB-lite"/>
    </source>
</evidence>
<proteinExistence type="predicted"/>
<evidence type="ECO:0000313" key="3">
    <source>
        <dbReference type="RefSeq" id="XP_008589757.1"/>
    </source>
</evidence>
<feature type="compositionally biased region" description="Basic and acidic residues" evidence="1">
    <location>
        <begin position="1"/>
        <end position="11"/>
    </location>
</feature>
<dbReference type="RefSeq" id="XP_008589757.1">
    <property type="nucleotide sequence ID" value="XM_008591535.1"/>
</dbReference>
<feature type="region of interest" description="Disordered" evidence="1">
    <location>
        <begin position="1"/>
        <end position="186"/>
    </location>
</feature>